<dbReference type="AlphaFoldDB" id="A0A4Q5LZV0"/>
<reference evidence="1 2" key="1">
    <citation type="submission" date="2019-02" db="EMBL/GenBank/DDBJ databases">
        <title>Bacterial novel species Emticicia sp. 17J42-9 isolated from soil.</title>
        <authorList>
            <person name="Jung H.-Y."/>
        </authorList>
    </citation>
    <scope>NUCLEOTIDE SEQUENCE [LARGE SCALE GENOMIC DNA]</scope>
    <source>
        <strain evidence="1 2">17J42-9</strain>
    </source>
</reference>
<dbReference type="PANTHER" id="PTHR41532">
    <property type="entry name" value="FIXS PROTEIN"/>
    <property type="match status" value="1"/>
</dbReference>
<dbReference type="NCBIfam" id="TIGR00847">
    <property type="entry name" value="ccoS"/>
    <property type="match status" value="1"/>
</dbReference>
<accession>A0A4Q5LZV0</accession>
<name>A0A4Q5LZV0_9BACT</name>
<dbReference type="PANTHER" id="PTHR41532:SF1">
    <property type="entry name" value="FIXS PROTEIN"/>
    <property type="match status" value="1"/>
</dbReference>
<proteinExistence type="predicted"/>
<protein>
    <submittedName>
        <fullName evidence="1">Cbb3-type cytochrome oxidase assembly protein CcoS</fullName>
    </submittedName>
</protein>
<dbReference type="Pfam" id="PF03597">
    <property type="entry name" value="FixS"/>
    <property type="match status" value="1"/>
</dbReference>
<dbReference type="OrthoDB" id="9802763at2"/>
<dbReference type="RefSeq" id="WP_130021251.1">
    <property type="nucleotide sequence ID" value="NZ_SEWF01000015.1"/>
</dbReference>
<evidence type="ECO:0000313" key="2">
    <source>
        <dbReference type="Proteomes" id="UP000293162"/>
    </source>
</evidence>
<gene>
    <name evidence="1" type="primary">ccoS</name>
    <name evidence="1" type="ORF">EWM59_12165</name>
</gene>
<dbReference type="EMBL" id="SEWF01000015">
    <property type="protein sequence ID" value="RYU95418.1"/>
    <property type="molecule type" value="Genomic_DNA"/>
</dbReference>
<keyword evidence="2" id="KW-1185">Reference proteome</keyword>
<sequence length="55" mass="6147">MAVIIFLVIAALLVAGGFLMSFFWATNDGQFDDTYTPSVRILFDDEKPAENHKPL</sequence>
<evidence type="ECO:0000313" key="1">
    <source>
        <dbReference type="EMBL" id="RYU95418.1"/>
    </source>
</evidence>
<organism evidence="1 2">
    <name type="scientific">Emticicia agri</name>
    <dbReference type="NCBI Taxonomy" id="2492393"/>
    <lineage>
        <taxon>Bacteria</taxon>
        <taxon>Pseudomonadati</taxon>
        <taxon>Bacteroidota</taxon>
        <taxon>Cytophagia</taxon>
        <taxon>Cytophagales</taxon>
        <taxon>Leadbetterellaceae</taxon>
        <taxon>Emticicia</taxon>
    </lineage>
</organism>
<dbReference type="InterPro" id="IPR004714">
    <property type="entry name" value="Cyt_oxidase_maturation_cbb3"/>
</dbReference>
<comment type="caution">
    <text evidence="1">The sequence shown here is derived from an EMBL/GenBank/DDBJ whole genome shotgun (WGS) entry which is preliminary data.</text>
</comment>
<dbReference type="Proteomes" id="UP000293162">
    <property type="component" value="Unassembled WGS sequence"/>
</dbReference>